<dbReference type="GeneID" id="43591696"/>
<reference evidence="4" key="2">
    <citation type="submission" date="2024-01" db="EMBL/GenBank/DDBJ databases">
        <title>Comparative genomics of Cryptococcus and Kwoniella reveals pathogenesis evolution and contrasting modes of karyotype evolution via chromosome fusion or intercentromeric recombination.</title>
        <authorList>
            <person name="Coelho M.A."/>
            <person name="David-Palma M."/>
            <person name="Shea T."/>
            <person name="Bowers K."/>
            <person name="McGinley-Smith S."/>
            <person name="Mohammad A.W."/>
            <person name="Gnirke A."/>
            <person name="Yurkov A.M."/>
            <person name="Nowrousian M."/>
            <person name="Sun S."/>
            <person name="Cuomo C.A."/>
            <person name="Heitman J."/>
        </authorList>
    </citation>
    <scope>NUCLEOTIDE SEQUENCE</scope>
    <source>
        <strain evidence="4">CBS 12478</strain>
    </source>
</reference>
<feature type="compositionally biased region" description="Basic and acidic residues" evidence="3">
    <location>
        <begin position="152"/>
        <end position="165"/>
    </location>
</feature>
<protein>
    <recommendedName>
        <fullName evidence="6">Zn(2)-C6 fungal-type domain-containing protein</fullName>
    </recommendedName>
</protein>
<dbReference type="InterPro" id="IPR001138">
    <property type="entry name" value="Zn2Cys6_DnaBD"/>
</dbReference>
<dbReference type="SUPFAM" id="SSF57701">
    <property type="entry name" value="Zn2/Cys6 DNA-binding domain"/>
    <property type="match status" value="1"/>
</dbReference>
<gene>
    <name evidence="4" type="ORF">CI109_106667</name>
</gene>
<name>A0AAJ8LRZ3_9TREE</name>
<dbReference type="GO" id="GO:0008270">
    <property type="term" value="F:zinc ion binding"/>
    <property type="evidence" value="ECO:0007669"/>
    <property type="project" value="InterPro"/>
</dbReference>
<evidence type="ECO:0008006" key="6">
    <source>
        <dbReference type="Google" id="ProtNLM"/>
    </source>
</evidence>
<feature type="region of interest" description="Disordered" evidence="3">
    <location>
        <begin position="1"/>
        <end position="79"/>
    </location>
</feature>
<evidence type="ECO:0000256" key="3">
    <source>
        <dbReference type="SAM" id="MobiDB-lite"/>
    </source>
</evidence>
<dbReference type="Proteomes" id="UP000322225">
    <property type="component" value="Chromosome 12"/>
</dbReference>
<dbReference type="AlphaFoldDB" id="A0AAJ8LRZ3"/>
<evidence type="ECO:0000256" key="1">
    <source>
        <dbReference type="ARBA" id="ARBA00004123"/>
    </source>
</evidence>
<dbReference type="PANTHER" id="PTHR37534:SF7">
    <property type="entry name" value="TRANSCRIPTIONAL ACTIVATOR PROTEIN UGA3"/>
    <property type="match status" value="1"/>
</dbReference>
<dbReference type="InterPro" id="IPR036864">
    <property type="entry name" value="Zn2-C6_fun-type_DNA-bd_sf"/>
</dbReference>
<proteinExistence type="predicted"/>
<reference evidence="4" key="1">
    <citation type="submission" date="2017-08" db="EMBL/GenBank/DDBJ databases">
        <authorList>
            <person name="Cuomo C."/>
            <person name="Billmyre B."/>
            <person name="Heitman J."/>
        </authorList>
    </citation>
    <scope>NUCLEOTIDE SEQUENCE</scope>
    <source>
        <strain evidence="4">CBS 12478</strain>
    </source>
</reference>
<dbReference type="Pfam" id="PF11951">
    <property type="entry name" value="Fungal_trans_2"/>
    <property type="match status" value="1"/>
</dbReference>
<dbReference type="InterPro" id="IPR021858">
    <property type="entry name" value="Fun_TF"/>
</dbReference>
<organism evidence="4 5">
    <name type="scientific">Kwoniella shandongensis</name>
    <dbReference type="NCBI Taxonomy" id="1734106"/>
    <lineage>
        <taxon>Eukaryota</taxon>
        <taxon>Fungi</taxon>
        <taxon>Dikarya</taxon>
        <taxon>Basidiomycota</taxon>
        <taxon>Agaricomycotina</taxon>
        <taxon>Tremellomycetes</taxon>
        <taxon>Tremellales</taxon>
        <taxon>Cryptococcaceae</taxon>
        <taxon>Kwoniella</taxon>
    </lineage>
</organism>
<accession>A0AAJ8LRZ3</accession>
<dbReference type="KEGG" id="ksn:43591696"/>
<dbReference type="CDD" id="cd00067">
    <property type="entry name" value="GAL4"/>
    <property type="match status" value="1"/>
</dbReference>
<feature type="compositionally biased region" description="Polar residues" evidence="3">
    <location>
        <begin position="171"/>
        <end position="201"/>
    </location>
</feature>
<feature type="compositionally biased region" description="Low complexity" evidence="3">
    <location>
        <begin position="16"/>
        <end position="25"/>
    </location>
</feature>
<sequence>MLHYANSDSYKYNEMSSSSHSHSQSPGPEPLEGNGSTSSVDRNSQSQTQAQAQAQAKRTRRRAGPFKRSRTGCGTCKRRGKKCDEEWTAEGFCQRCINGQFECAGRTGGPGPGPGPGPGSSIVKRDSNSTSTSVRDSVGEGSRGHGRGRGRGRSDSGDGMDDRSDPPQAGPGSSTISSNSNLPTQPTSITSSTVNPNTAVTSHAHAHAHPHEHEHTIDPSASSWTNIFSHPSGPPPPSTAAPSIFSSLAVPHPHQTQTTIYDWPSNFHHHHHHNHTLPGTGTGTAQTHTHTNDGNNLPSAYISTNPDGTLALDSTTLSWNTTIANPQTAHDHAINDMWNDLEMSFVTSPHTQLNGNGNSTFNGQHTSGINGNGNGIGGGNIPQLNSNSRVVFLNSEKPTRQGVSLAEIYARVVESWLVGIPSTTRDYARARILALNDNNSVMRNVRYAVSAAYIFLFASDPQDANAVRPKLVEMAHQGAGLIDGQPMTSPSTDDDSVIEGDINNDKTKTTLKTISGKGTVTASKKIRLYVDHVSTPFAADLESTKWTEDAIQELREVIVTDQAQLSDLLWGVIDLQLVEFIRGGAAPSYNMLALGDRLVRSAMGSNHPPISLSALRTSDVFSLRLYALSDISRCIVERGRKTIFNFWPDKSSDDNVRDLSFPLSGDEEPWATYLGLPDSIVILLAEIVNLCAELSSSSSTTFSSSSTSIKAQAEELESALRGWQSQTFTITDSVDSAALVSRTIAGELWRLSALILLYQSVHRVGGLHPVLRKSQKEILSLLDSVSQLPNGDLFGFIALPAFLAATLSITEADRARSIKHLTRPGPERVWLDNIALVEKLWEEVDETGKLPDWHDKMIREGMAVAFF</sequence>
<comment type="subcellular location">
    <subcellularLocation>
        <location evidence="1">Nucleus</location>
    </subcellularLocation>
</comment>
<feature type="compositionally biased region" description="Basic residues" evidence="3">
    <location>
        <begin position="57"/>
        <end position="79"/>
    </location>
</feature>
<keyword evidence="2" id="KW-0539">Nucleus</keyword>
<dbReference type="EMBL" id="CP144062">
    <property type="protein sequence ID" value="WWD22176.1"/>
    <property type="molecule type" value="Genomic_DNA"/>
</dbReference>
<feature type="compositionally biased region" description="Polar residues" evidence="3">
    <location>
        <begin position="1"/>
        <end position="10"/>
    </location>
</feature>
<dbReference type="GO" id="GO:0005634">
    <property type="term" value="C:nucleus"/>
    <property type="evidence" value="ECO:0007669"/>
    <property type="project" value="UniProtKB-SubCell"/>
</dbReference>
<evidence type="ECO:0000256" key="2">
    <source>
        <dbReference type="ARBA" id="ARBA00023242"/>
    </source>
</evidence>
<dbReference type="GO" id="GO:0000981">
    <property type="term" value="F:DNA-binding transcription factor activity, RNA polymerase II-specific"/>
    <property type="evidence" value="ECO:0007669"/>
    <property type="project" value="InterPro"/>
</dbReference>
<evidence type="ECO:0000313" key="5">
    <source>
        <dbReference type="Proteomes" id="UP000322225"/>
    </source>
</evidence>
<dbReference type="GO" id="GO:0045944">
    <property type="term" value="P:positive regulation of transcription by RNA polymerase II"/>
    <property type="evidence" value="ECO:0007669"/>
    <property type="project" value="TreeGrafter"/>
</dbReference>
<dbReference type="RefSeq" id="XP_031858163.2">
    <property type="nucleotide sequence ID" value="XM_032007525.2"/>
</dbReference>
<keyword evidence="5" id="KW-1185">Reference proteome</keyword>
<evidence type="ECO:0000313" key="4">
    <source>
        <dbReference type="EMBL" id="WWD22176.1"/>
    </source>
</evidence>
<feature type="region of interest" description="Disordered" evidence="3">
    <location>
        <begin position="264"/>
        <end position="298"/>
    </location>
</feature>
<dbReference type="GO" id="GO:0000976">
    <property type="term" value="F:transcription cis-regulatory region binding"/>
    <property type="evidence" value="ECO:0007669"/>
    <property type="project" value="TreeGrafter"/>
</dbReference>
<feature type="region of interest" description="Disordered" evidence="3">
    <location>
        <begin position="107"/>
        <end position="245"/>
    </location>
</feature>
<dbReference type="PANTHER" id="PTHR37534">
    <property type="entry name" value="TRANSCRIPTIONAL ACTIVATOR PROTEIN UGA3"/>
    <property type="match status" value="1"/>
</dbReference>
<feature type="compositionally biased region" description="Low complexity" evidence="3">
    <location>
        <begin position="42"/>
        <end position="56"/>
    </location>
</feature>